<dbReference type="InterPro" id="IPR053173">
    <property type="entry name" value="SAM-binding_MTase"/>
</dbReference>
<dbReference type="EMBL" id="CP073100">
    <property type="protein sequence ID" value="QUE51481.1"/>
    <property type="molecule type" value="Genomic_DNA"/>
</dbReference>
<keyword evidence="4" id="KW-1185">Reference proteome</keyword>
<dbReference type="RefSeq" id="WP_211631620.1">
    <property type="nucleotide sequence ID" value="NZ_CP073100.1"/>
</dbReference>
<dbReference type="InterPro" id="IPR029063">
    <property type="entry name" value="SAM-dependent_MTases_sf"/>
</dbReference>
<dbReference type="Gene3D" id="3.40.50.150">
    <property type="entry name" value="Vaccinia Virus protein VP39"/>
    <property type="match status" value="1"/>
</dbReference>
<dbReference type="SUPFAM" id="SSF46785">
    <property type="entry name" value="Winged helix' DNA-binding domain"/>
    <property type="match status" value="1"/>
</dbReference>
<feature type="domain" description="S-adenosylmethionine-dependent methyltransferase Rv2258c-like winged HTH" evidence="2">
    <location>
        <begin position="32"/>
        <end position="99"/>
    </location>
</feature>
<dbReference type="GO" id="GO:0008168">
    <property type="term" value="F:methyltransferase activity"/>
    <property type="evidence" value="ECO:0007669"/>
    <property type="project" value="UniProtKB-KW"/>
</dbReference>
<name>A0A975IZH7_9BACT</name>
<dbReference type="Pfam" id="PF13847">
    <property type="entry name" value="Methyltransf_31"/>
    <property type="match status" value="1"/>
</dbReference>
<dbReference type="Gene3D" id="1.10.10.10">
    <property type="entry name" value="Winged helix-like DNA-binding domain superfamily/Winged helix DNA-binding domain"/>
    <property type="match status" value="1"/>
</dbReference>
<dbReference type="AlphaFoldDB" id="A0A975IZH7"/>
<reference evidence="3" key="1">
    <citation type="submission" date="2021-04" db="EMBL/GenBank/DDBJ databases">
        <title>Luteolibacter sp. 32A isolated from the skin of an Anderson's salamander (Ambystoma andersonii).</title>
        <authorList>
            <person name="Spergser J."/>
            <person name="Busse H.-J."/>
        </authorList>
    </citation>
    <scope>NUCLEOTIDE SEQUENCE</scope>
    <source>
        <strain evidence="3">32A</strain>
    </source>
</reference>
<dbReference type="InterPro" id="IPR036388">
    <property type="entry name" value="WH-like_DNA-bd_sf"/>
</dbReference>
<gene>
    <name evidence="3" type="ORF">KBB96_00955</name>
</gene>
<feature type="domain" description="Methyltransferase" evidence="1">
    <location>
        <begin position="179"/>
        <end position="289"/>
    </location>
</feature>
<accession>A0A975IZH7</accession>
<evidence type="ECO:0000313" key="3">
    <source>
        <dbReference type="EMBL" id="QUE51481.1"/>
    </source>
</evidence>
<dbReference type="SUPFAM" id="SSF53335">
    <property type="entry name" value="S-adenosyl-L-methionine-dependent methyltransferases"/>
    <property type="match status" value="1"/>
</dbReference>
<evidence type="ECO:0000259" key="2">
    <source>
        <dbReference type="Pfam" id="PF21320"/>
    </source>
</evidence>
<sequence length="357" mass="38444">MNAMNLNVDEAKLNAFMGKALADMGGAINTSLILIGDRLGLYKAMAGAGPMTSRELAEKTGTTERYVREWLSAQAAGGYLEYDAGGGKFTLPDEQALALAVENSPAFIPGAYQVVTATILDEPKIRAAFQSGEGVGWHEHNCNLFEGTERFFRPSYSAHLVDEWIPSLDGVKDKLLAGAMVADVGCGYGVSTILMAQAFPKSRLIGFDYHAPSIEWARGSAAKAGVEDRVRFEVAASKDYPGRDYDLVTFFDCLHDMGDPVGASAHVLQSLKPDGTWMIVEPFANDKLEDNLNPVGRIYYSASTLICTPASLSQEVGLGLGAQAGEARLRGVVTEGGFTRFRRATETPFNLVLEARP</sequence>
<dbReference type="KEGG" id="lamb:KBB96_00955"/>
<protein>
    <submittedName>
        <fullName evidence="3">Class I SAM-dependent methyltransferase</fullName>
    </submittedName>
</protein>
<dbReference type="PANTHER" id="PTHR45128">
    <property type="entry name" value="METHYLTRANSFERASE TYPE 11"/>
    <property type="match status" value="1"/>
</dbReference>
<evidence type="ECO:0000259" key="1">
    <source>
        <dbReference type="Pfam" id="PF13847"/>
    </source>
</evidence>
<dbReference type="Pfam" id="PF21320">
    <property type="entry name" value="WHD_Rv2258c"/>
    <property type="match status" value="1"/>
</dbReference>
<dbReference type="InterPro" id="IPR036390">
    <property type="entry name" value="WH_DNA-bd_sf"/>
</dbReference>
<dbReference type="GO" id="GO:0032259">
    <property type="term" value="P:methylation"/>
    <property type="evidence" value="ECO:0007669"/>
    <property type="project" value="UniProtKB-KW"/>
</dbReference>
<dbReference type="PANTHER" id="PTHR45128:SF2">
    <property type="entry name" value="METHYLTRANSFERASE DOMAIN-CONTAINING PROTEIN"/>
    <property type="match status" value="1"/>
</dbReference>
<dbReference type="Proteomes" id="UP000676169">
    <property type="component" value="Chromosome"/>
</dbReference>
<organism evidence="3 4">
    <name type="scientific">Luteolibacter ambystomatis</name>
    <dbReference type="NCBI Taxonomy" id="2824561"/>
    <lineage>
        <taxon>Bacteria</taxon>
        <taxon>Pseudomonadati</taxon>
        <taxon>Verrucomicrobiota</taxon>
        <taxon>Verrucomicrobiia</taxon>
        <taxon>Verrucomicrobiales</taxon>
        <taxon>Verrucomicrobiaceae</taxon>
        <taxon>Luteolibacter</taxon>
    </lineage>
</organism>
<dbReference type="InterPro" id="IPR048711">
    <property type="entry name" value="WHD_Rv2258c"/>
</dbReference>
<dbReference type="InterPro" id="IPR025714">
    <property type="entry name" value="Methyltranfer_dom"/>
</dbReference>
<dbReference type="CDD" id="cd02440">
    <property type="entry name" value="AdoMet_MTases"/>
    <property type="match status" value="1"/>
</dbReference>
<proteinExistence type="predicted"/>
<evidence type="ECO:0000313" key="4">
    <source>
        <dbReference type="Proteomes" id="UP000676169"/>
    </source>
</evidence>
<keyword evidence="3" id="KW-0489">Methyltransferase</keyword>
<keyword evidence="3" id="KW-0808">Transferase</keyword>